<name>A0A1H9A5A0_9PSEU</name>
<proteinExistence type="predicted"/>
<feature type="transmembrane region" description="Helical" evidence="1">
    <location>
        <begin position="426"/>
        <end position="444"/>
    </location>
</feature>
<evidence type="ECO:0000256" key="1">
    <source>
        <dbReference type="SAM" id="Phobius"/>
    </source>
</evidence>
<feature type="transmembrane region" description="Helical" evidence="1">
    <location>
        <begin position="224"/>
        <end position="242"/>
    </location>
</feature>
<reference evidence="3" key="1">
    <citation type="submission" date="2016-10" db="EMBL/GenBank/DDBJ databases">
        <authorList>
            <person name="Varghese N."/>
            <person name="Submissions S."/>
        </authorList>
    </citation>
    <scope>NUCLEOTIDE SEQUENCE [LARGE SCALE GENOMIC DNA]</scope>
    <source>
        <strain evidence="3">DSM 44437</strain>
    </source>
</reference>
<feature type="transmembrane region" description="Helical" evidence="1">
    <location>
        <begin position="119"/>
        <end position="141"/>
    </location>
</feature>
<feature type="transmembrane region" description="Helical" evidence="1">
    <location>
        <begin position="397"/>
        <end position="414"/>
    </location>
</feature>
<dbReference type="RefSeq" id="WP_089907554.1">
    <property type="nucleotide sequence ID" value="NZ_FOFV01000001.1"/>
</dbReference>
<feature type="transmembrane region" description="Helical" evidence="1">
    <location>
        <begin position="171"/>
        <end position="189"/>
    </location>
</feature>
<keyword evidence="1" id="KW-0472">Membrane</keyword>
<keyword evidence="3" id="KW-1185">Reference proteome</keyword>
<dbReference type="Proteomes" id="UP000199503">
    <property type="component" value="Unassembled WGS sequence"/>
</dbReference>
<evidence type="ECO:0000313" key="3">
    <source>
        <dbReference type="Proteomes" id="UP000199503"/>
    </source>
</evidence>
<evidence type="ECO:0008006" key="4">
    <source>
        <dbReference type="Google" id="ProtNLM"/>
    </source>
</evidence>
<dbReference type="OrthoDB" id="3277912at2"/>
<accession>A0A1H9A5A0</accession>
<protein>
    <recommendedName>
        <fullName evidence="4">4-amino-4-deoxy-L-arabinose transferase</fullName>
    </recommendedName>
</protein>
<keyword evidence="1" id="KW-1133">Transmembrane helix</keyword>
<dbReference type="EMBL" id="FOFV01000001">
    <property type="protein sequence ID" value="SEP71824.1"/>
    <property type="molecule type" value="Genomic_DNA"/>
</dbReference>
<feature type="transmembrane region" description="Helical" evidence="1">
    <location>
        <begin position="30"/>
        <end position="50"/>
    </location>
</feature>
<organism evidence="2 3">
    <name type="scientific">Lentzea albida</name>
    <dbReference type="NCBI Taxonomy" id="65499"/>
    <lineage>
        <taxon>Bacteria</taxon>
        <taxon>Bacillati</taxon>
        <taxon>Actinomycetota</taxon>
        <taxon>Actinomycetes</taxon>
        <taxon>Pseudonocardiales</taxon>
        <taxon>Pseudonocardiaceae</taxon>
        <taxon>Lentzea</taxon>
    </lineage>
</organism>
<gene>
    <name evidence="2" type="ORF">SAMN04488000_10131</name>
</gene>
<feature type="transmembrane region" description="Helical" evidence="1">
    <location>
        <begin position="355"/>
        <end position="377"/>
    </location>
</feature>
<evidence type="ECO:0000313" key="2">
    <source>
        <dbReference type="EMBL" id="SEP71824.1"/>
    </source>
</evidence>
<feature type="transmembrane region" description="Helical" evidence="1">
    <location>
        <begin position="254"/>
        <end position="273"/>
    </location>
</feature>
<sequence length="573" mass="62547">MGESATQPVVRGGVTLLLARALERLVRSEVVQAFHVGLVVSLLFNFPLVLHPKTLVTGDLGDPLLQTWQLAWLHRYLAEGGDLWTSNQFYPAVDSLAFSDSLLGYLPLSLFGDGPEAAILRYNVAFVLAFAFAFAGGYLLVRQLGSNWQGAALAGAVLAWSPWRLTHVHHLNLLSIGGVALALCALARGHGFTLRGRREPAPRWIFAGWVIATWQVTIGFALGITFVYVMAAVGVAIAVFVWRQRPGIRTVIANAWGVIVFLVVTLLMVAPYFRVLDRYGFTRTWHEIELFSPPASGLLTTTRDSWLWQATDFADSSAIPHDGILEKLLFPGLVVLVLGVAGLFLSAWRFTTRMVLAALVVVPAVLALGASFLDGAIYRVLWEVVPGWDAMRAPGRLILWAILPLTVLAAGAVTEFGRQLVIRTQLRARTIVLLLLVPAVGALLEGVPRWAHVPVPAVPAGVQRVFTQAQEPMLMLPMDTYDEFTYLLWSTEGFPKIANGNSGNFPPQYREIVAATENFPDQRSLQALKSHGIYKVVVVKSRPGGADIAARPVGGLPLSRVEKDDVVEYTITG</sequence>
<keyword evidence="1" id="KW-0812">Transmembrane</keyword>
<feature type="transmembrane region" description="Helical" evidence="1">
    <location>
        <begin position="328"/>
        <end position="348"/>
    </location>
</feature>
<dbReference type="STRING" id="65499.SAMN04488000_10131"/>
<dbReference type="AlphaFoldDB" id="A0A1H9A5A0"/>